<gene>
    <name evidence="2" type="ORF">F5891DRAFT_1254028</name>
</gene>
<evidence type="ECO:0000313" key="2">
    <source>
        <dbReference type="EMBL" id="KAG1895178.1"/>
    </source>
</evidence>
<evidence type="ECO:0000313" key="3">
    <source>
        <dbReference type="Proteomes" id="UP001195769"/>
    </source>
</evidence>
<dbReference type="Proteomes" id="UP001195769">
    <property type="component" value="Unassembled WGS sequence"/>
</dbReference>
<feature type="region of interest" description="Disordered" evidence="1">
    <location>
        <begin position="811"/>
        <end position="879"/>
    </location>
</feature>
<dbReference type="AlphaFoldDB" id="A0AAD4DVZ1"/>
<evidence type="ECO:0000256" key="1">
    <source>
        <dbReference type="SAM" id="MobiDB-lite"/>
    </source>
</evidence>
<keyword evidence="3" id="KW-1185">Reference proteome</keyword>
<organism evidence="2 3">
    <name type="scientific">Suillus fuscotomentosus</name>
    <dbReference type="NCBI Taxonomy" id="1912939"/>
    <lineage>
        <taxon>Eukaryota</taxon>
        <taxon>Fungi</taxon>
        <taxon>Dikarya</taxon>
        <taxon>Basidiomycota</taxon>
        <taxon>Agaricomycotina</taxon>
        <taxon>Agaricomycetes</taxon>
        <taxon>Agaricomycetidae</taxon>
        <taxon>Boletales</taxon>
        <taxon>Suillineae</taxon>
        <taxon>Suillaceae</taxon>
        <taxon>Suillus</taxon>
    </lineage>
</organism>
<accession>A0AAD4DVZ1</accession>
<proteinExistence type="predicted"/>
<sequence>MRDAEGQEAFALEFERDQRSVLEAAAGPSRIVVDDPLAANPESQADMGQAGLDNHMEFDAGNEGVQSPVLSDASMASNTGPENVQSQPAVHIAHPHEFKTEFHPCSGRKPLLQAFKEFGVASETLKEPPVDEAPWHPFHSWGDFEFSEIALKAALNQGQVDKLFSLIVRIAQGNTHVTLKNEADLHMALNNAAAELTPITKNSECPDIFAFMVFNHTRRCMMSLIRGVQCKCPCPVCLVPLNELSDLSKTFAIRTAKDTQDALVVYRHSKTQGEELLKSLGLRANILWLVKHSDTHDALSLDRLHTVHGGLGGKHLLEELKTIISNLGHEEMESVEKQVTEFPGWRDLNHFATVIHITFTDGNKKRDLVLQSFYATLNALDRRSCSEGYRLLHVICTYLELDSLLGLGVHMERTIAMIKNKLLVFGAALKDYVDYVTDTSSMEGLKKDWNFPKVHLWKHVPWDIQMKGVACNYSTRPNKKLHGPLKTAYLLRLNGKDVAVQVLRVDHHKFATLLLRGCLDTLDKQRRLEALGDSALDEDNDHAITFDGHVKLGSPQRPVSIQELKNVRGPKDQAFQGFRKKLGDFVNTSLPTYGYELMRWIVLPVDFQIHEHHYLRVNYENSVDQKQSTNHLQSNPSFHGHPRFNCALIQLTADRTVFIWLILMFKCKLLDIGAFQFALVQPYTTGVPSPGQIQSPSRSSPSFEALCCVPILHTKRHVPPHEVMGTLISQQQQRQSVAPSLPHSPSTSPPTTAAATTMAVPCFSLFPIPLQPHPQLQLQLQQCATPSLLHSPLISSPTAAATTTTATPGVQVCSSLPSHHPQLQQQQQQHQGSRCTPPSLPPSPLTTPNRSSRAAASSLPLSTNLTPNSSSSGLFDGSEGEKFEADIDAELSDDDNSSGNELSTLRIILSVPPPDAPMHEVRKALETAQQAYNSLWVEFKGLKKDYLAFSATVPARSRNHALKKMSLLDAKIAAEGKKYTLFYHFWVIPGVFLTTPQPDMDPRSPTCWASPEAKLNRSMTELYKCVSKDLHSSMEKYMVFDSLSLQSTT</sequence>
<feature type="compositionally biased region" description="Low complexity" evidence="1">
    <location>
        <begin position="814"/>
        <end position="831"/>
    </location>
</feature>
<dbReference type="RefSeq" id="XP_041220754.1">
    <property type="nucleotide sequence ID" value="XM_041369934.1"/>
</dbReference>
<feature type="region of interest" description="Disordered" evidence="1">
    <location>
        <begin position="729"/>
        <end position="753"/>
    </location>
</feature>
<protein>
    <submittedName>
        <fullName evidence="2">Uncharacterized protein</fullName>
    </submittedName>
</protein>
<comment type="caution">
    <text evidence="2">The sequence shown here is derived from an EMBL/GenBank/DDBJ whole genome shotgun (WGS) entry which is preliminary data.</text>
</comment>
<dbReference type="EMBL" id="JABBWK010000070">
    <property type="protein sequence ID" value="KAG1895178.1"/>
    <property type="molecule type" value="Genomic_DNA"/>
</dbReference>
<feature type="compositionally biased region" description="Low complexity" evidence="1">
    <location>
        <begin position="738"/>
        <end position="753"/>
    </location>
</feature>
<feature type="compositionally biased region" description="Low complexity" evidence="1">
    <location>
        <begin position="846"/>
        <end position="872"/>
    </location>
</feature>
<name>A0AAD4DVZ1_9AGAM</name>
<reference evidence="2" key="1">
    <citation type="journal article" date="2020" name="New Phytol.">
        <title>Comparative genomics reveals dynamic genome evolution in host specialist ectomycorrhizal fungi.</title>
        <authorList>
            <person name="Lofgren L.A."/>
            <person name="Nguyen N.H."/>
            <person name="Vilgalys R."/>
            <person name="Ruytinx J."/>
            <person name="Liao H.L."/>
            <person name="Branco S."/>
            <person name="Kuo A."/>
            <person name="LaButti K."/>
            <person name="Lipzen A."/>
            <person name="Andreopoulos W."/>
            <person name="Pangilinan J."/>
            <person name="Riley R."/>
            <person name="Hundley H."/>
            <person name="Na H."/>
            <person name="Barry K."/>
            <person name="Grigoriev I.V."/>
            <person name="Stajich J.E."/>
            <person name="Kennedy P.G."/>
        </authorList>
    </citation>
    <scope>NUCLEOTIDE SEQUENCE</scope>
    <source>
        <strain evidence="2">FC203</strain>
    </source>
</reference>
<dbReference type="GeneID" id="64664232"/>